<proteinExistence type="predicted"/>
<dbReference type="EMBL" id="KV425614">
    <property type="protein sequence ID" value="KZT20878.1"/>
    <property type="molecule type" value="Genomic_DNA"/>
</dbReference>
<dbReference type="InterPro" id="IPR018959">
    <property type="entry name" value="DUF1989"/>
</dbReference>
<reference evidence="2 3" key="1">
    <citation type="journal article" date="2016" name="Mol. Biol. Evol.">
        <title>Comparative Genomics of Early-Diverging Mushroom-Forming Fungi Provides Insights into the Origins of Lignocellulose Decay Capabilities.</title>
        <authorList>
            <person name="Nagy L.G."/>
            <person name="Riley R."/>
            <person name="Tritt A."/>
            <person name="Adam C."/>
            <person name="Daum C."/>
            <person name="Floudas D."/>
            <person name="Sun H."/>
            <person name="Yadav J.S."/>
            <person name="Pangilinan J."/>
            <person name="Larsson K.H."/>
            <person name="Matsuura K."/>
            <person name="Barry K."/>
            <person name="Labutti K."/>
            <person name="Kuo R."/>
            <person name="Ohm R.A."/>
            <person name="Bhattacharya S.S."/>
            <person name="Shirouzu T."/>
            <person name="Yoshinaga Y."/>
            <person name="Martin F.M."/>
            <person name="Grigoriev I.V."/>
            <person name="Hibbett D.S."/>
        </authorList>
    </citation>
    <scope>NUCLEOTIDE SEQUENCE [LARGE SCALE GENOMIC DNA]</scope>
    <source>
        <strain evidence="2 3">HHB14362 ss-1</strain>
    </source>
</reference>
<gene>
    <name evidence="2" type="ORF">NEOLEDRAFT_1074695</name>
</gene>
<dbReference type="STRING" id="1314782.A0A165PDG6"/>
<accession>A0A165PDG6</accession>
<dbReference type="Pfam" id="PF09347">
    <property type="entry name" value="DUF1989"/>
    <property type="match status" value="1"/>
</dbReference>
<dbReference type="PANTHER" id="PTHR31527:SF0">
    <property type="entry name" value="RE64534P"/>
    <property type="match status" value="1"/>
</dbReference>
<dbReference type="OrthoDB" id="504708at2759"/>
<protein>
    <recommendedName>
        <fullName evidence="1">DUF1989 domain-containing protein</fullName>
    </recommendedName>
</protein>
<sequence length="195" mass="21384">MVETGTIPARSGAAFDVRAGHSVRIINTHGAQVVDFFAFNAAEPLEHLSMPHTHAALNRVVPQPGDTLTSSKRRAMLTITEDTTPGVHDTLIAACDPWRYQELGVQGWHASCAENLEKALKEKGISIGFTPSPFNLFMNIPVEDGSLSFEEPLTSPGEYIEMRAEMDLVVVCSACPQDILKINKQNPTEAHYEVR</sequence>
<name>A0A165PDG6_9AGAM</name>
<dbReference type="AlphaFoldDB" id="A0A165PDG6"/>
<feature type="domain" description="DUF1989" evidence="1">
    <location>
        <begin position="6"/>
        <end position="169"/>
    </location>
</feature>
<evidence type="ECO:0000313" key="3">
    <source>
        <dbReference type="Proteomes" id="UP000076761"/>
    </source>
</evidence>
<keyword evidence="3" id="KW-1185">Reference proteome</keyword>
<organism evidence="2 3">
    <name type="scientific">Neolentinus lepideus HHB14362 ss-1</name>
    <dbReference type="NCBI Taxonomy" id="1314782"/>
    <lineage>
        <taxon>Eukaryota</taxon>
        <taxon>Fungi</taxon>
        <taxon>Dikarya</taxon>
        <taxon>Basidiomycota</taxon>
        <taxon>Agaricomycotina</taxon>
        <taxon>Agaricomycetes</taxon>
        <taxon>Gloeophyllales</taxon>
        <taxon>Gloeophyllaceae</taxon>
        <taxon>Neolentinus</taxon>
    </lineage>
</organism>
<dbReference type="InParanoid" id="A0A165PDG6"/>
<dbReference type="Proteomes" id="UP000076761">
    <property type="component" value="Unassembled WGS sequence"/>
</dbReference>
<evidence type="ECO:0000313" key="2">
    <source>
        <dbReference type="EMBL" id="KZT20878.1"/>
    </source>
</evidence>
<evidence type="ECO:0000259" key="1">
    <source>
        <dbReference type="Pfam" id="PF09347"/>
    </source>
</evidence>
<dbReference type="PANTHER" id="PTHR31527">
    <property type="entry name" value="RE64534P"/>
    <property type="match status" value="1"/>
</dbReference>